<feature type="compositionally biased region" description="Basic and acidic residues" evidence="1">
    <location>
        <begin position="298"/>
        <end position="316"/>
    </location>
</feature>
<organism evidence="2 3">
    <name type="scientific">Trametes cubensis</name>
    <dbReference type="NCBI Taxonomy" id="1111947"/>
    <lineage>
        <taxon>Eukaryota</taxon>
        <taxon>Fungi</taxon>
        <taxon>Dikarya</taxon>
        <taxon>Basidiomycota</taxon>
        <taxon>Agaricomycotina</taxon>
        <taxon>Agaricomycetes</taxon>
        <taxon>Polyporales</taxon>
        <taxon>Polyporaceae</taxon>
        <taxon>Trametes</taxon>
    </lineage>
</organism>
<proteinExistence type="predicted"/>
<feature type="region of interest" description="Disordered" evidence="1">
    <location>
        <begin position="393"/>
        <end position="426"/>
    </location>
</feature>
<protein>
    <submittedName>
        <fullName evidence="2">Uncharacterized protein</fullName>
    </submittedName>
</protein>
<keyword evidence="3" id="KW-1185">Reference proteome</keyword>
<dbReference type="AlphaFoldDB" id="A0AAD7TMT4"/>
<evidence type="ECO:0000313" key="2">
    <source>
        <dbReference type="EMBL" id="KAJ8463786.1"/>
    </source>
</evidence>
<comment type="caution">
    <text evidence="2">The sequence shown here is derived from an EMBL/GenBank/DDBJ whole genome shotgun (WGS) entry which is preliminary data.</text>
</comment>
<name>A0AAD7TMT4_9APHY</name>
<accession>A0AAD7TMT4</accession>
<feature type="compositionally biased region" description="Polar residues" evidence="1">
    <location>
        <begin position="317"/>
        <end position="327"/>
    </location>
</feature>
<sequence>MSATTLAFSRVCRTTASRYATRSLGTEALASSDSTSAPLPPRGSATSKARPPTRTIDKFTKSREVPRGYSVYVRPWDHIDGMPAFLAIVRALEKQFGRVREFRVPRNPDVPSQYLDFFIAEFAEEESFKRVPEKGTHIKVEVPVSRRDRPGGVGLDELQGLLLAAEFDPDHVDFASPQAINPFSTPGALAQRPTRTVEIVVQRSEQRKIEEVYRRPLQHIQKSGLAFYRWGGFYQPSDGEPSLPPAMRAALSKWKDVAATRFTSQTQRPRDPTSAQGVESVVENLDTPAPESDYLGSELRESESEHSAADSSREPDTTLSAAQSPSDKQPDSPAAETTAQSASARDVTAPVQDASTTPPQSAGLAPTDTPAPETARPARLSQRERILMLARQHAKTPLPDPAVEEQKAAEAAKAAEEEQKMKEENRGALLGALKKLMGGRW</sequence>
<dbReference type="EMBL" id="JAPEVG010000372">
    <property type="protein sequence ID" value="KAJ8463786.1"/>
    <property type="molecule type" value="Genomic_DNA"/>
</dbReference>
<evidence type="ECO:0000256" key="1">
    <source>
        <dbReference type="SAM" id="MobiDB-lite"/>
    </source>
</evidence>
<dbReference type="Proteomes" id="UP001215151">
    <property type="component" value="Unassembled WGS sequence"/>
</dbReference>
<reference evidence="2" key="1">
    <citation type="submission" date="2022-11" db="EMBL/GenBank/DDBJ databases">
        <title>Genome Sequence of Cubamyces cubensis.</title>
        <authorList>
            <person name="Buettner E."/>
        </authorList>
    </citation>
    <scope>NUCLEOTIDE SEQUENCE</scope>
    <source>
        <strain evidence="2">MPL-01</strain>
    </source>
</reference>
<feature type="compositionally biased region" description="Basic and acidic residues" evidence="1">
    <location>
        <begin position="404"/>
        <end position="426"/>
    </location>
</feature>
<feature type="region of interest" description="Disordered" evidence="1">
    <location>
        <begin position="30"/>
        <end position="53"/>
    </location>
</feature>
<evidence type="ECO:0000313" key="3">
    <source>
        <dbReference type="Proteomes" id="UP001215151"/>
    </source>
</evidence>
<feature type="region of interest" description="Disordered" evidence="1">
    <location>
        <begin position="262"/>
        <end position="381"/>
    </location>
</feature>
<feature type="compositionally biased region" description="Polar residues" evidence="1">
    <location>
        <begin position="262"/>
        <end position="277"/>
    </location>
</feature>
<gene>
    <name evidence="2" type="ORF">ONZ51_g10023</name>
</gene>